<dbReference type="AlphaFoldDB" id="A0A9P4M5Z9"/>
<keyword evidence="3" id="KW-1185">Reference proteome</keyword>
<organism evidence="2 3">
    <name type="scientific">Rhizodiscina lignyota</name>
    <dbReference type="NCBI Taxonomy" id="1504668"/>
    <lineage>
        <taxon>Eukaryota</taxon>
        <taxon>Fungi</taxon>
        <taxon>Dikarya</taxon>
        <taxon>Ascomycota</taxon>
        <taxon>Pezizomycotina</taxon>
        <taxon>Dothideomycetes</taxon>
        <taxon>Pleosporomycetidae</taxon>
        <taxon>Aulographales</taxon>
        <taxon>Rhizodiscinaceae</taxon>
        <taxon>Rhizodiscina</taxon>
    </lineage>
</organism>
<gene>
    <name evidence="2" type="ORF">NA57DRAFT_80722</name>
</gene>
<name>A0A9P4M5Z9_9PEZI</name>
<sequence length="518" mass="55620">MAKIDVLTATARDLQDQLIAGDVTSKELVQIYLEHISKYNDRFRGVLSVAPTDYVYKVADTLDQERGMGMLRGPLHGIPILLKDNIATDPEMGMDTTAGSLALSGSVVPGNAVVTQRLVDAGLIIIGKASLSEWAYYKGENIPCGWNAVSGQAHSPYIVGGVDPNDAPGGQTSPGGSSAGSATSVAAGFAPLSIGSETCGSLTMPADRAALYTIKPTTLDGGIVSGKGVIPISKNFDSTGPMTKCVWDEAVCLDAMVEPSKAIGKPEGGYVSCLKDPSWGSLRIGYVEPAPYYHHEPPVGFASFPPGTKEQMVAEINAAYDKLKTMAATVKKVDLKTYDETSQNKTKNLWGLLTYDFKRDLENYFAELKESKVKSLEELVKFNEDHREQELPPGKDNQARILDSVNSKMTQQEYDDLLAYNRRVCGREGIDKILADDGVDVIIGPADSQLYYIAAAAGSPIATLPLGYIDYNGRPFALAAMASPHQDAVLIRVQAAWEATFPARKAPPLDEVYASLKA</sequence>
<dbReference type="Proteomes" id="UP000799772">
    <property type="component" value="Unassembled WGS sequence"/>
</dbReference>
<dbReference type="PANTHER" id="PTHR42678:SF34">
    <property type="entry name" value="OS04G0183300 PROTEIN"/>
    <property type="match status" value="1"/>
</dbReference>
<reference evidence="2" key="1">
    <citation type="journal article" date="2020" name="Stud. Mycol.">
        <title>101 Dothideomycetes genomes: a test case for predicting lifestyles and emergence of pathogens.</title>
        <authorList>
            <person name="Haridas S."/>
            <person name="Albert R."/>
            <person name="Binder M."/>
            <person name="Bloem J."/>
            <person name="Labutti K."/>
            <person name="Salamov A."/>
            <person name="Andreopoulos B."/>
            <person name="Baker S."/>
            <person name="Barry K."/>
            <person name="Bills G."/>
            <person name="Bluhm B."/>
            <person name="Cannon C."/>
            <person name="Castanera R."/>
            <person name="Culley D."/>
            <person name="Daum C."/>
            <person name="Ezra D."/>
            <person name="Gonzalez J."/>
            <person name="Henrissat B."/>
            <person name="Kuo A."/>
            <person name="Liang C."/>
            <person name="Lipzen A."/>
            <person name="Lutzoni F."/>
            <person name="Magnuson J."/>
            <person name="Mondo S."/>
            <person name="Nolan M."/>
            <person name="Ohm R."/>
            <person name="Pangilinan J."/>
            <person name="Park H.-J."/>
            <person name="Ramirez L."/>
            <person name="Alfaro M."/>
            <person name="Sun H."/>
            <person name="Tritt A."/>
            <person name="Yoshinaga Y."/>
            <person name="Zwiers L.-H."/>
            <person name="Turgeon B."/>
            <person name="Goodwin S."/>
            <person name="Spatafora J."/>
            <person name="Crous P."/>
            <person name="Grigoriev I."/>
        </authorList>
    </citation>
    <scope>NUCLEOTIDE SEQUENCE</scope>
    <source>
        <strain evidence="2">CBS 133067</strain>
    </source>
</reference>
<dbReference type="OrthoDB" id="566138at2759"/>
<evidence type="ECO:0000313" key="2">
    <source>
        <dbReference type="EMBL" id="KAF2094314.1"/>
    </source>
</evidence>
<dbReference type="PANTHER" id="PTHR42678">
    <property type="entry name" value="AMIDASE"/>
    <property type="match status" value="1"/>
</dbReference>
<protein>
    <submittedName>
        <fullName evidence="2">Amidase family protein</fullName>
    </submittedName>
</protein>
<dbReference type="EMBL" id="ML978135">
    <property type="protein sequence ID" value="KAF2094314.1"/>
    <property type="molecule type" value="Genomic_DNA"/>
</dbReference>
<dbReference type="Pfam" id="PF01425">
    <property type="entry name" value="Amidase"/>
    <property type="match status" value="1"/>
</dbReference>
<accession>A0A9P4M5Z9</accession>
<dbReference type="InterPro" id="IPR023631">
    <property type="entry name" value="Amidase_dom"/>
</dbReference>
<dbReference type="InterPro" id="IPR036928">
    <property type="entry name" value="AS_sf"/>
</dbReference>
<dbReference type="Gene3D" id="3.90.1300.10">
    <property type="entry name" value="Amidase signature (AS) domain"/>
    <property type="match status" value="1"/>
</dbReference>
<comment type="caution">
    <text evidence="2">The sequence shown here is derived from an EMBL/GenBank/DDBJ whole genome shotgun (WGS) entry which is preliminary data.</text>
</comment>
<dbReference type="SUPFAM" id="SSF75304">
    <property type="entry name" value="Amidase signature (AS) enzymes"/>
    <property type="match status" value="1"/>
</dbReference>
<evidence type="ECO:0000259" key="1">
    <source>
        <dbReference type="Pfam" id="PF01425"/>
    </source>
</evidence>
<evidence type="ECO:0000313" key="3">
    <source>
        <dbReference type="Proteomes" id="UP000799772"/>
    </source>
</evidence>
<feature type="domain" description="Amidase" evidence="1">
    <location>
        <begin position="27"/>
        <end position="446"/>
    </location>
</feature>
<proteinExistence type="predicted"/>